<dbReference type="SUPFAM" id="SSF47413">
    <property type="entry name" value="lambda repressor-like DNA-binding domains"/>
    <property type="match status" value="1"/>
</dbReference>
<gene>
    <name evidence="3" type="ORF">MCOL2_10495</name>
</gene>
<dbReference type="InterPro" id="IPR010982">
    <property type="entry name" value="Lambda_DNA-bd_dom_sf"/>
</dbReference>
<dbReference type="Proteomes" id="UP000019241">
    <property type="component" value="Unassembled WGS sequence"/>
</dbReference>
<feature type="domain" description="HTH cro/C1-type" evidence="2">
    <location>
        <begin position="1"/>
        <end position="46"/>
    </location>
</feature>
<dbReference type="AlphaFoldDB" id="W7DY37"/>
<comment type="caution">
    <text evidence="3">The sequence shown here is derived from an EMBL/GenBank/DDBJ whole genome shotgun (WGS) entry which is preliminary data.</text>
</comment>
<proteinExistence type="predicted"/>
<evidence type="ECO:0000259" key="2">
    <source>
        <dbReference type="PROSITE" id="PS50943"/>
    </source>
</evidence>
<evidence type="ECO:0000313" key="4">
    <source>
        <dbReference type="Proteomes" id="UP000019241"/>
    </source>
</evidence>
<dbReference type="InterPro" id="IPR001387">
    <property type="entry name" value="Cro/C1-type_HTH"/>
</dbReference>
<dbReference type="SMART" id="SM00530">
    <property type="entry name" value="HTH_XRE"/>
    <property type="match status" value="1"/>
</dbReference>
<protein>
    <submittedName>
        <fullName evidence="3">Transcriptional regulator</fullName>
    </submittedName>
</protein>
<dbReference type="CDD" id="cd00093">
    <property type="entry name" value="HTH_XRE"/>
    <property type="match status" value="1"/>
</dbReference>
<keyword evidence="1" id="KW-0238">DNA-binding</keyword>
<name>W7DY37_9LIST</name>
<dbReference type="Pfam" id="PF01381">
    <property type="entry name" value="HTH_3"/>
    <property type="match status" value="1"/>
</dbReference>
<accession>W7DY37</accession>
<dbReference type="PROSITE" id="PS50943">
    <property type="entry name" value="HTH_CROC1"/>
    <property type="match status" value="1"/>
</dbReference>
<dbReference type="PANTHER" id="PTHR46558">
    <property type="entry name" value="TRACRIPTIONAL REGULATORY PROTEIN-RELATED-RELATED"/>
    <property type="match status" value="1"/>
</dbReference>
<organism evidence="3 4">
    <name type="scientific">Listeria fleischmannii FSL S10-1203</name>
    <dbReference type="NCBI Taxonomy" id="1265822"/>
    <lineage>
        <taxon>Bacteria</taxon>
        <taxon>Bacillati</taxon>
        <taxon>Bacillota</taxon>
        <taxon>Bacilli</taxon>
        <taxon>Bacillales</taxon>
        <taxon>Listeriaceae</taxon>
        <taxon>Listeria</taxon>
    </lineage>
</organism>
<reference evidence="3 4" key="1">
    <citation type="submission" date="2012-12" db="EMBL/GenBank/DDBJ databases">
        <title>Novel taxa of Listeriaceae from agricultural environments in the United States.</title>
        <authorList>
            <person name="den Bakker H.C."/>
            <person name="Allred A."/>
            <person name="Warchocki S."/>
            <person name="Wright E.M."/>
            <person name="Burrell A."/>
            <person name="Nightingale K.K."/>
            <person name="Kephart D."/>
            <person name="Wiedmann M."/>
        </authorList>
    </citation>
    <scope>NUCLEOTIDE SEQUENCE [LARGE SCALE GENOMIC DNA]</scope>
    <source>
        <strain evidence="3 4">FSL S10-1203</strain>
    </source>
</reference>
<evidence type="ECO:0000256" key="1">
    <source>
        <dbReference type="ARBA" id="ARBA00023125"/>
    </source>
</evidence>
<dbReference type="Gene3D" id="1.10.260.40">
    <property type="entry name" value="lambda repressor-like DNA-binding domains"/>
    <property type="match status" value="1"/>
</dbReference>
<evidence type="ECO:0000313" key="3">
    <source>
        <dbReference type="EMBL" id="EUJ53830.1"/>
    </source>
</evidence>
<dbReference type="GO" id="GO:0003677">
    <property type="term" value="F:DNA binding"/>
    <property type="evidence" value="ECO:0007669"/>
    <property type="project" value="UniProtKB-KW"/>
</dbReference>
<dbReference type="PANTHER" id="PTHR46558:SF11">
    <property type="entry name" value="HTH-TYPE TRANSCRIPTIONAL REGULATOR XRE"/>
    <property type="match status" value="1"/>
</dbReference>
<dbReference type="PATRIC" id="fig|1265822.4.peg.2129"/>
<dbReference type="EMBL" id="AODM01000037">
    <property type="protein sequence ID" value="EUJ53830.1"/>
    <property type="molecule type" value="Genomic_DNA"/>
</dbReference>
<sequence length="105" mass="12055">MTQSDLGKKINVTKSAVSGYETGIRTPDSETLKKIATLFNVSTDYLLGRSDEKNPASQGYNSEFEAFKNNPQLSAFWRELPESEEEQVQELYEMWKIISKRNQDK</sequence>